<feature type="transmembrane region" description="Helical" evidence="1">
    <location>
        <begin position="434"/>
        <end position="453"/>
    </location>
</feature>
<accession>A0ABQ1DSM9</accession>
<feature type="transmembrane region" description="Helical" evidence="1">
    <location>
        <begin position="695"/>
        <end position="715"/>
    </location>
</feature>
<feature type="transmembrane region" description="Helical" evidence="1">
    <location>
        <begin position="279"/>
        <end position="298"/>
    </location>
</feature>
<keyword evidence="3" id="KW-1185">Reference proteome</keyword>
<gene>
    <name evidence="2" type="ORF">PSCICP_39630</name>
</gene>
<evidence type="ECO:0000313" key="2">
    <source>
        <dbReference type="EMBL" id="GFM93991.1"/>
    </source>
</evidence>
<proteinExistence type="predicted"/>
<organism evidence="2 3">
    <name type="scientific">Pseudomonas cichorii</name>
    <dbReference type="NCBI Taxonomy" id="36746"/>
    <lineage>
        <taxon>Bacteria</taxon>
        <taxon>Pseudomonadati</taxon>
        <taxon>Pseudomonadota</taxon>
        <taxon>Gammaproteobacteria</taxon>
        <taxon>Pseudomonadales</taxon>
        <taxon>Pseudomonadaceae</taxon>
        <taxon>Pseudomonas</taxon>
    </lineage>
</organism>
<feature type="transmembrane region" description="Helical" evidence="1">
    <location>
        <begin position="603"/>
        <end position="623"/>
    </location>
</feature>
<feature type="transmembrane region" description="Helical" evidence="1">
    <location>
        <begin position="22"/>
        <end position="39"/>
    </location>
</feature>
<feature type="transmembrane region" description="Helical" evidence="1">
    <location>
        <begin position="661"/>
        <end position="683"/>
    </location>
</feature>
<protein>
    <submittedName>
        <fullName evidence="2">Membrane protein</fullName>
    </submittedName>
</protein>
<feature type="transmembrane region" description="Helical" evidence="1">
    <location>
        <begin position="516"/>
        <end position="534"/>
    </location>
</feature>
<keyword evidence="1" id="KW-1133">Transmembrane helix</keyword>
<reference evidence="2 3" key="1">
    <citation type="submission" date="2020-05" db="EMBL/GenBank/DDBJ databases">
        <title>Genetic diversity of Pseudomonas cichorii.</title>
        <authorList>
            <person name="Tani S."/>
            <person name="Yagi H."/>
            <person name="Hashimoto S."/>
            <person name="Iiyama K."/>
            <person name="Furuya N."/>
        </authorList>
    </citation>
    <scope>NUCLEOTIDE SEQUENCE [LARGE SCALE GENOMIC DNA]</scope>
    <source>
        <strain evidence="2 3">LMG 2162</strain>
    </source>
</reference>
<feature type="transmembrane region" description="Helical" evidence="1">
    <location>
        <begin position="406"/>
        <end position="427"/>
    </location>
</feature>
<evidence type="ECO:0000313" key="3">
    <source>
        <dbReference type="Proteomes" id="UP000614982"/>
    </source>
</evidence>
<feature type="transmembrane region" description="Helical" evidence="1">
    <location>
        <begin position="459"/>
        <end position="478"/>
    </location>
</feature>
<comment type="caution">
    <text evidence="2">The sequence shown here is derived from an EMBL/GenBank/DDBJ whole genome shotgun (WGS) entry which is preliminary data.</text>
</comment>
<feature type="transmembrane region" description="Helical" evidence="1">
    <location>
        <begin position="147"/>
        <end position="166"/>
    </location>
</feature>
<feature type="transmembrane region" description="Helical" evidence="1">
    <location>
        <begin position="800"/>
        <end position="821"/>
    </location>
</feature>
<feature type="transmembrane region" description="Helical" evidence="1">
    <location>
        <begin position="303"/>
        <end position="322"/>
    </location>
</feature>
<evidence type="ECO:0000256" key="1">
    <source>
        <dbReference type="SAM" id="Phobius"/>
    </source>
</evidence>
<dbReference type="InterPro" id="IPR019286">
    <property type="entry name" value="DUF2339_TM"/>
</dbReference>
<sequence>MLLTLLEIGLETFEYLVENPPYAWFFGLSLALLAVGIWLKQQVASLRTESVRQKEQIETLQQRLARLESPLAMPEAAQATTPLPDDTIIVATQDSGPELLWDLPEELPAAAQPEADIKPTAQPIARPNPLNTAFEAAKHWLLGGNTVLRVGAVVLFMGLAFLLRYATEGIVVPIEARYASVAASAMALLGLGWWLRQRNANFALMMQGTGVGVLYLTVLGAIRVHELLDPSLGFVLLVAVMLFSTMLAVTQNSLALACAATIGGFAAPILSSTGQGSHVMLFSYFALLNAGIFAIAWLKAWRLLNLIGFVGTFGIGFAWGLRSYKPELFWSVEPFLILFFLMYLAIGLLFARHKLQERNDAPDDDSRESMLRWSRRQGDYVDGTLLFGTPLAGFGLQYALTRDMEFGTAFSALALGLLYMGIARLLSGQAPGRALLLVETCLALGVVFATLAIPLGLGAQWTTSAWAIEGAAIFWLGLRQQRVLARGFGLLLQVAAGLAFIHQMFQWYSLKLQGDFWTPMIIALVALLSALFVHRIKTLRYLKDNVLSGMLLVWGSLWWGLAFVIALMRFSSHTMFPTWLLLSVAASTGIWTLLALRWRWSGLAALSLWLTPVSWVLLIGAMTDTYHLFAHWAWVGWGALLAVHLFSLRRLADLLPRKAQSLAHILGCWLTLFILSVELFYGVDTLVRSNAPNSAWNTMASTLLPSLYLIAMASSRPWIWPVTAHAWAYRVWAALPVALLMLAWFWLTNYYSRGYAEPLPYMPLLNPLDLALSFALLGIVNWTRNKLPQLGITVPRAEQLAVIIAGASLFALITATVLRTARHWGWHEIDPMLDQAVLSIVWTLMALALMIGGHIRRQREIWITGALLIGVVVAKLFLVELSERGGMARIVSFIGVGVLLLVVGYFAPLPPKKPTNTTQTH</sequence>
<feature type="transmembrane region" description="Helical" evidence="1">
    <location>
        <begin position="836"/>
        <end position="854"/>
    </location>
</feature>
<name>A0ABQ1DSM9_PSECI</name>
<dbReference type="RefSeq" id="WP_025260261.1">
    <property type="nucleotide sequence ID" value="NZ_CP074349.1"/>
</dbReference>
<keyword evidence="1" id="KW-0812">Transmembrane</keyword>
<dbReference type="PANTHER" id="PTHR38434">
    <property type="entry name" value="BLL2549 PROTEIN"/>
    <property type="match status" value="1"/>
</dbReference>
<feature type="transmembrane region" description="Helical" evidence="1">
    <location>
        <begin position="490"/>
        <end position="510"/>
    </location>
</feature>
<dbReference type="Pfam" id="PF10101">
    <property type="entry name" value="DUF2339"/>
    <property type="match status" value="1"/>
</dbReference>
<feature type="transmembrane region" description="Helical" evidence="1">
    <location>
        <begin position="861"/>
        <end position="878"/>
    </location>
</feature>
<dbReference type="EMBL" id="BLWA01000013">
    <property type="protein sequence ID" value="GFM93991.1"/>
    <property type="molecule type" value="Genomic_DNA"/>
</dbReference>
<feature type="transmembrane region" description="Helical" evidence="1">
    <location>
        <begin position="254"/>
        <end position="273"/>
    </location>
</feature>
<dbReference type="GeneID" id="93659355"/>
<feature type="transmembrane region" description="Helical" evidence="1">
    <location>
        <begin position="546"/>
        <end position="570"/>
    </location>
</feature>
<feature type="transmembrane region" description="Helical" evidence="1">
    <location>
        <begin position="727"/>
        <end position="747"/>
    </location>
</feature>
<dbReference type="PANTHER" id="PTHR38434:SF1">
    <property type="entry name" value="BLL2549 PROTEIN"/>
    <property type="match status" value="1"/>
</dbReference>
<feature type="transmembrane region" description="Helical" evidence="1">
    <location>
        <begin position="759"/>
        <end position="780"/>
    </location>
</feature>
<feature type="transmembrane region" description="Helical" evidence="1">
    <location>
        <begin position="178"/>
        <end position="195"/>
    </location>
</feature>
<feature type="transmembrane region" description="Helical" evidence="1">
    <location>
        <begin position="328"/>
        <end position="351"/>
    </location>
</feature>
<feature type="transmembrane region" description="Helical" evidence="1">
    <location>
        <begin position="576"/>
        <end position="596"/>
    </location>
</feature>
<feature type="transmembrane region" description="Helical" evidence="1">
    <location>
        <begin position="629"/>
        <end position="649"/>
    </location>
</feature>
<dbReference type="PIRSF" id="PIRSF035905">
    <property type="entry name" value="UCP035905_mp"/>
    <property type="match status" value="1"/>
</dbReference>
<dbReference type="Proteomes" id="UP000614982">
    <property type="component" value="Unassembled WGS sequence"/>
</dbReference>
<feature type="transmembrane region" description="Helical" evidence="1">
    <location>
        <begin position="202"/>
        <end position="225"/>
    </location>
</feature>
<feature type="transmembrane region" description="Helical" evidence="1">
    <location>
        <begin position="380"/>
        <end position="400"/>
    </location>
</feature>
<dbReference type="InterPro" id="IPR014600">
    <property type="entry name" value="UCP035905_mem"/>
</dbReference>
<keyword evidence="1" id="KW-0472">Membrane</keyword>
<feature type="transmembrane region" description="Helical" evidence="1">
    <location>
        <begin position="231"/>
        <end position="249"/>
    </location>
</feature>
<feature type="transmembrane region" description="Helical" evidence="1">
    <location>
        <begin position="890"/>
        <end position="907"/>
    </location>
</feature>